<evidence type="ECO:0000313" key="11">
    <source>
        <dbReference type="Proteomes" id="UP000006672"/>
    </source>
</evidence>
<reference evidence="12" key="4">
    <citation type="submission" date="2019-12" db="UniProtKB">
        <authorList>
            <consortium name="WormBaseParasite"/>
        </authorList>
    </citation>
    <scope>IDENTIFICATION</scope>
</reference>
<feature type="compositionally biased region" description="Low complexity" evidence="6">
    <location>
        <begin position="146"/>
        <end position="155"/>
    </location>
</feature>
<dbReference type="KEGG" id="bmy:BM_BM10166"/>
<evidence type="ECO:0000256" key="4">
    <source>
        <dbReference type="ARBA" id="ARBA00022806"/>
    </source>
</evidence>
<dbReference type="InterPro" id="IPR001650">
    <property type="entry name" value="Helicase_C-like"/>
</dbReference>
<accession>A0A0H5S8C4</accession>
<dbReference type="GO" id="GO:0003724">
    <property type="term" value="F:RNA helicase activity"/>
    <property type="evidence" value="ECO:0007669"/>
    <property type="project" value="UniProtKB-EC"/>
</dbReference>
<dbReference type="GO" id="GO:0005524">
    <property type="term" value="F:ATP binding"/>
    <property type="evidence" value="ECO:0007669"/>
    <property type="project" value="UniProtKB-KW"/>
</dbReference>
<dbReference type="Pfam" id="PF00270">
    <property type="entry name" value="DEAD"/>
    <property type="match status" value="1"/>
</dbReference>
<dbReference type="PROSITE" id="PS51194">
    <property type="entry name" value="HELICASE_CTER"/>
    <property type="match status" value="1"/>
</dbReference>
<dbReference type="InterPro" id="IPR027417">
    <property type="entry name" value="P-loop_NTPase"/>
</dbReference>
<feature type="compositionally biased region" description="Low complexity" evidence="6">
    <location>
        <begin position="26"/>
        <end position="37"/>
    </location>
</feature>
<evidence type="ECO:0000313" key="10">
    <source>
        <dbReference type="EMBL" id="VIO99538.1"/>
    </source>
</evidence>
<accession>A0A4E9FQX6</accession>
<dbReference type="PANTHER" id="PTHR47958">
    <property type="entry name" value="ATP-DEPENDENT RNA HELICASE DBP3"/>
    <property type="match status" value="1"/>
</dbReference>
<feature type="domain" description="Helicase ATP-binding" evidence="7">
    <location>
        <begin position="426"/>
        <end position="607"/>
    </location>
</feature>
<dbReference type="WBParaSite" id="Bm10166.1">
    <property type="protein sequence ID" value="Bm10166.1"/>
    <property type="gene ID" value="WBGene00230427"/>
</dbReference>
<evidence type="ECO:0000256" key="2">
    <source>
        <dbReference type="ARBA" id="ARBA00022741"/>
    </source>
</evidence>
<evidence type="ECO:0000313" key="13">
    <source>
        <dbReference type="WormBase" id="Bm10166"/>
    </source>
</evidence>
<gene>
    <name evidence="9 12" type="primary">Bma-rde-12</name>
    <name evidence="13" type="synonym">bma-rde-12.1</name>
    <name evidence="13" type="ORF">Bm10166</name>
    <name evidence="10" type="ORF">BM_BM10166</name>
    <name evidence="9" type="ORF">BM_Bm10166</name>
</gene>
<evidence type="ECO:0000256" key="1">
    <source>
        <dbReference type="ARBA" id="ARBA00012552"/>
    </source>
</evidence>
<dbReference type="InterPro" id="IPR014001">
    <property type="entry name" value="Helicase_ATP-bd"/>
</dbReference>
<dbReference type="CDD" id="cd18787">
    <property type="entry name" value="SF2_C_DEAD"/>
    <property type="match status" value="1"/>
</dbReference>
<keyword evidence="11" id="KW-1185">Reference proteome</keyword>
<evidence type="ECO:0000313" key="9">
    <source>
        <dbReference type="EMBL" id="CRZ24644.1"/>
    </source>
</evidence>
<dbReference type="GO" id="GO:0003676">
    <property type="term" value="F:nucleic acid binding"/>
    <property type="evidence" value="ECO:0007669"/>
    <property type="project" value="InterPro"/>
</dbReference>
<dbReference type="Pfam" id="PF00271">
    <property type="entry name" value="Helicase_C"/>
    <property type="match status" value="1"/>
</dbReference>
<reference evidence="9" key="2">
    <citation type="submission" date="2012-12" db="EMBL/GenBank/DDBJ databases">
        <authorList>
            <person name="Gao Y.W."/>
            <person name="Fan S.T."/>
            <person name="Sun H.T."/>
            <person name="Wang Z."/>
            <person name="Gao X.L."/>
            <person name="Li Y.G."/>
            <person name="Wang T.C."/>
            <person name="Zhang K."/>
            <person name="Xu W.W."/>
            <person name="Yu Z.J."/>
            <person name="Xia X.Z."/>
        </authorList>
    </citation>
    <scope>NUCLEOTIDE SEQUENCE</scope>
    <source>
        <strain evidence="9">FR3</strain>
    </source>
</reference>
<evidence type="ECO:0000256" key="6">
    <source>
        <dbReference type="SAM" id="MobiDB-lite"/>
    </source>
</evidence>
<evidence type="ECO:0000256" key="3">
    <source>
        <dbReference type="ARBA" id="ARBA00022801"/>
    </source>
</evidence>
<feature type="region of interest" description="Disordered" evidence="6">
    <location>
        <begin position="26"/>
        <end position="56"/>
    </location>
</feature>
<feature type="compositionally biased region" description="Basic and acidic residues" evidence="6">
    <location>
        <begin position="104"/>
        <end position="118"/>
    </location>
</feature>
<dbReference type="SMART" id="SM00490">
    <property type="entry name" value="HELICc"/>
    <property type="match status" value="1"/>
</dbReference>
<dbReference type="InterPro" id="IPR011545">
    <property type="entry name" value="DEAD/DEAH_box_helicase_dom"/>
</dbReference>
<dbReference type="EC" id="3.6.4.13" evidence="1"/>
<dbReference type="STRING" id="6279.A0A0H5S8C4"/>
<evidence type="ECO:0000259" key="8">
    <source>
        <dbReference type="PROSITE" id="PS51194"/>
    </source>
</evidence>
<dbReference type="CTD" id="6096598"/>
<name>A0A0H5S8C4_BRUMA</name>
<dbReference type="Gene3D" id="3.40.50.300">
    <property type="entry name" value="P-loop containing nucleotide triphosphate hydrolases"/>
    <property type="match status" value="2"/>
</dbReference>
<protein>
    <recommendedName>
        <fullName evidence="1">RNA helicase</fullName>
        <ecNumber evidence="1">3.6.4.13</ecNumber>
    </recommendedName>
</protein>
<dbReference type="SMART" id="SM00487">
    <property type="entry name" value="DEXDc"/>
    <property type="match status" value="1"/>
</dbReference>
<feature type="region of interest" description="Disordered" evidence="6">
    <location>
        <begin position="88"/>
        <end position="164"/>
    </location>
</feature>
<dbReference type="OrthoDB" id="196131at2759"/>
<keyword evidence="5" id="KW-0067">ATP-binding</keyword>
<feature type="region of interest" description="Disordered" evidence="6">
    <location>
        <begin position="209"/>
        <end position="228"/>
    </location>
</feature>
<reference evidence="10" key="3">
    <citation type="submission" date="2019-04" db="EMBL/GenBank/DDBJ databases">
        <authorList>
            <person name="Howe K."/>
            <person name="Paulini M."/>
            <person name="Williams G."/>
        </authorList>
    </citation>
    <scope>NUCLEOTIDE SEQUENCE [LARGE SCALE GENOMIC DNA]</scope>
    <source>
        <strain evidence="10">FR3</strain>
    </source>
</reference>
<reference evidence="9 11" key="1">
    <citation type="journal article" date="2007" name="Science">
        <title>Draft genome of the filarial nematode parasite Brugia malayi.</title>
        <authorList>
            <person name="Ghedin E."/>
            <person name="Wang S."/>
            <person name="Spiro D."/>
            <person name="Caler E."/>
            <person name="Zhao Q."/>
            <person name="Crabtree J."/>
            <person name="Allen J.E."/>
            <person name="Delcher A.L."/>
            <person name="Guiliano D.B."/>
            <person name="Miranda-Saavedra D."/>
            <person name="Angiuoli S.V."/>
            <person name="Creasy T."/>
            <person name="Amedeo P."/>
            <person name="Haas B."/>
            <person name="El-Sayed N.M."/>
            <person name="Wortman J.R."/>
            <person name="Feldblyum T."/>
            <person name="Tallon L."/>
            <person name="Schatz M."/>
            <person name="Shumway M."/>
            <person name="Koo H."/>
            <person name="Salzberg S.L."/>
            <person name="Schobel S."/>
            <person name="Pertea M."/>
            <person name="Pop M."/>
            <person name="White O."/>
            <person name="Barton G.J."/>
            <person name="Carlow C.K."/>
            <person name="Crawford M.J."/>
            <person name="Daub J."/>
            <person name="Dimmic M.W."/>
            <person name="Estes C.F."/>
            <person name="Foster J.M."/>
            <person name="Ganatra M."/>
            <person name="Gregory W.F."/>
            <person name="Johnson N.M."/>
            <person name="Jin J."/>
            <person name="Komuniecki R."/>
            <person name="Korf I."/>
            <person name="Kumar S."/>
            <person name="Laney S."/>
            <person name="Li B.W."/>
            <person name="Li W."/>
            <person name="Lindblom T.H."/>
            <person name="Lustigman S."/>
            <person name="Ma D."/>
            <person name="Maina C.V."/>
            <person name="Martin D.M."/>
            <person name="McCarter J.P."/>
            <person name="McReynolds L."/>
            <person name="Mitreva M."/>
            <person name="Nutman T.B."/>
            <person name="Parkinson J."/>
            <person name="Peregrin-Alvarez J.M."/>
            <person name="Poole C."/>
            <person name="Ren Q."/>
            <person name="Saunders L."/>
            <person name="Sluder A.E."/>
            <person name="Smith K."/>
            <person name="Stanke M."/>
            <person name="Unnasch T.R."/>
            <person name="Ware J."/>
            <person name="Wei A.D."/>
            <person name="Weil G."/>
            <person name="Williams D.J."/>
            <person name="Zhang Y."/>
            <person name="Williams S.A."/>
            <person name="Fraser-Liggett C."/>
            <person name="Slatko B."/>
            <person name="Blaxter M.L."/>
            <person name="Scott A.L."/>
        </authorList>
    </citation>
    <scope>NUCLEOTIDE SEQUENCE</scope>
    <source>
        <strain evidence="9 11">FR3</strain>
    </source>
</reference>
<proteinExistence type="predicted"/>
<feature type="compositionally biased region" description="Gly residues" evidence="6">
    <location>
        <begin position="131"/>
        <end position="140"/>
    </location>
</feature>
<feature type="compositionally biased region" description="Polar residues" evidence="6">
    <location>
        <begin position="44"/>
        <end position="54"/>
    </location>
</feature>
<feature type="domain" description="Helicase C-terminal" evidence="8">
    <location>
        <begin position="632"/>
        <end position="785"/>
    </location>
</feature>
<organism evidence="9">
    <name type="scientific">Brugia malayi</name>
    <name type="common">Filarial nematode worm</name>
    <dbReference type="NCBI Taxonomy" id="6279"/>
    <lineage>
        <taxon>Eukaryota</taxon>
        <taxon>Metazoa</taxon>
        <taxon>Ecdysozoa</taxon>
        <taxon>Nematoda</taxon>
        <taxon>Chromadorea</taxon>
        <taxon>Rhabditida</taxon>
        <taxon>Spirurina</taxon>
        <taxon>Spiruromorpha</taxon>
        <taxon>Filarioidea</taxon>
        <taxon>Onchocercidae</taxon>
        <taxon>Brugia</taxon>
    </lineage>
</organism>
<dbReference type="Proteomes" id="UP000006672">
    <property type="component" value="Unassembled WGS sequence"/>
</dbReference>
<keyword evidence="4 10" id="KW-0347">Helicase</keyword>
<dbReference type="AlphaFoldDB" id="A0A0H5S8C4"/>
<dbReference type="WormBase" id="Bm10166">
    <property type="protein sequence ID" value="BM38954"/>
    <property type="gene ID" value="WBGene00230427"/>
</dbReference>
<dbReference type="PROSITE" id="PS51192">
    <property type="entry name" value="HELICASE_ATP_BIND_1"/>
    <property type="match status" value="1"/>
</dbReference>
<dbReference type="GeneID" id="6096598"/>
<evidence type="ECO:0000259" key="7">
    <source>
        <dbReference type="PROSITE" id="PS51192"/>
    </source>
</evidence>
<evidence type="ECO:0000256" key="5">
    <source>
        <dbReference type="ARBA" id="ARBA00022840"/>
    </source>
</evidence>
<dbReference type="EMBL" id="CAAKNF010000195">
    <property type="protein sequence ID" value="VIO99538.1"/>
    <property type="molecule type" value="Genomic_DNA"/>
</dbReference>
<dbReference type="PROSITE" id="PS00039">
    <property type="entry name" value="DEAD_ATP_HELICASE"/>
    <property type="match status" value="1"/>
</dbReference>
<dbReference type="GO" id="GO:0016787">
    <property type="term" value="F:hydrolase activity"/>
    <property type="evidence" value="ECO:0007669"/>
    <property type="project" value="UniProtKB-KW"/>
</dbReference>
<dbReference type="GO" id="GO:0043186">
    <property type="term" value="C:P granule"/>
    <property type="evidence" value="ECO:0007669"/>
    <property type="project" value="UniProtKB-ARBA"/>
</dbReference>
<dbReference type="SUPFAM" id="SSF52540">
    <property type="entry name" value="P-loop containing nucleoside triphosphate hydrolases"/>
    <property type="match status" value="1"/>
</dbReference>
<keyword evidence="3" id="KW-0378">Hydrolase</keyword>
<sequence>MSGGFGRGKIIDDGSYFPESHFDWINNGTRGNRNENGSMRGSHRNNFSSGSTFDEYSRNNRENRMEHFTDSDFSSPFDTGGCVGNNRGTRTFMRGGRESTFSSNRKDGDRYSFDRENDFSSGFSAERRGGFSSGYGGRGSGFLAENNMNRRSSNSGGRGSGFYAGGKSNGSSNFGSDRHTSDFSDGHNSNFGGFDYNNSGDFAIHKRGSRGGHAFSSDRGGGFHPIRSDFDNDRDESFAFGNNKYNKFSSGRRGCGGHSFNNSRNNDSFGDFGSKANNEETFSDTRSFNSGFNSEGKTGFGRSNFSSDWGNRRRNDRGNWHLSDLKRDVGAGCGDRLSENGVRASRFSSHVPEDRSVEEMYKEDEANAKYEISDLDQEVTITGIPQLQKMLRLDDWRNAGFGDLLLRNVVEKSFYSAPRRIQAAVIPLIQNGWDIVGHAETGSGKTAAFILPIINYIMNDGEKNDSRCAPIALILAPTRELVGQLYNQARKFANGTGVTVAKAYGQYKLFENIMELERGCNILFATMGRLKDFVINRKVKLHNISFFVLDEADRMLSQDSFQTDIINLVHRPDFPSVKDRQTLLFSATITSEVKELAAKVLKENHAFVSNGKTISANPLVEQNFIEVTSENKFDKLIQLLEEDREHNGDVARTLVFVQRKQMADVIALNLIQKNIQSSSISGDRMQKQREEALSDFRKGNIKVLVATDVCARGIDVKDLQHVINYDMPSDRVTYVHRIGRTGRLHRGKATSFINLADDDPALIASIVQVVQEVQQIPPDFLLDIANSRCERADGYVKSQRSDSSNFDREFKKEF</sequence>
<evidence type="ECO:0000313" key="12">
    <source>
        <dbReference type="WBParaSite" id="Bm10166.1"/>
    </source>
</evidence>
<dbReference type="EMBL" id="LN856970">
    <property type="protein sequence ID" value="CRZ24644.1"/>
    <property type="molecule type" value="Genomic_DNA"/>
</dbReference>
<dbReference type="InterPro" id="IPR000629">
    <property type="entry name" value="RNA-helicase_DEAD-box_CS"/>
</dbReference>
<dbReference type="RefSeq" id="XP_042938505.1">
    <property type="nucleotide sequence ID" value="XM_043082571.1"/>
</dbReference>
<keyword evidence="2" id="KW-0547">Nucleotide-binding</keyword>